<organism evidence="5 6">
    <name type="scientific">Multifurca ochricompacta</name>
    <dbReference type="NCBI Taxonomy" id="376703"/>
    <lineage>
        <taxon>Eukaryota</taxon>
        <taxon>Fungi</taxon>
        <taxon>Dikarya</taxon>
        <taxon>Basidiomycota</taxon>
        <taxon>Agaricomycotina</taxon>
        <taxon>Agaricomycetes</taxon>
        <taxon>Russulales</taxon>
        <taxon>Russulaceae</taxon>
        <taxon>Multifurca</taxon>
    </lineage>
</organism>
<gene>
    <name evidence="5" type="ORF">B0F90DRAFT_1084094</name>
</gene>
<reference evidence="5" key="1">
    <citation type="journal article" date="2022" name="New Phytol.">
        <title>Evolutionary transition to the ectomycorrhizal habit in the genomes of a hyperdiverse lineage of mushroom-forming fungi.</title>
        <authorList>
            <person name="Looney B."/>
            <person name="Miyauchi S."/>
            <person name="Morin E."/>
            <person name="Drula E."/>
            <person name="Courty P.E."/>
            <person name="Kohler A."/>
            <person name="Kuo A."/>
            <person name="LaButti K."/>
            <person name="Pangilinan J."/>
            <person name="Lipzen A."/>
            <person name="Riley R."/>
            <person name="Andreopoulos W."/>
            <person name="He G."/>
            <person name="Johnson J."/>
            <person name="Nolan M."/>
            <person name="Tritt A."/>
            <person name="Barry K.W."/>
            <person name="Grigoriev I.V."/>
            <person name="Nagy L.G."/>
            <person name="Hibbett D."/>
            <person name="Henrissat B."/>
            <person name="Matheny P.B."/>
            <person name="Labbe J."/>
            <person name="Martin F.M."/>
        </authorList>
    </citation>
    <scope>NUCLEOTIDE SEQUENCE</scope>
    <source>
        <strain evidence="5">BPL690</strain>
    </source>
</reference>
<feature type="binding site" evidence="2">
    <location>
        <begin position="238"/>
        <end position="241"/>
    </location>
    <ligand>
        <name>substrate</name>
    </ligand>
</feature>
<dbReference type="InterPro" id="IPR029055">
    <property type="entry name" value="Ntn_hydrolases_N"/>
</dbReference>
<dbReference type="Gene3D" id="3.60.20.30">
    <property type="entry name" value="(Glycosyl)asparaginase"/>
    <property type="match status" value="1"/>
</dbReference>
<name>A0AAD4MAR3_9AGAM</name>
<proteinExistence type="predicted"/>
<dbReference type="Proteomes" id="UP001203297">
    <property type="component" value="Unassembled WGS sequence"/>
</dbReference>
<feature type="binding site" evidence="2">
    <location>
        <begin position="278"/>
        <end position="281"/>
    </location>
    <ligand>
        <name>substrate</name>
    </ligand>
</feature>
<dbReference type="Pfam" id="PF01112">
    <property type="entry name" value="Asparaginase_2"/>
    <property type="match status" value="2"/>
</dbReference>
<feature type="site" description="Cleavage; by autolysis" evidence="3">
    <location>
        <begin position="209"/>
        <end position="210"/>
    </location>
</feature>
<protein>
    <submittedName>
        <fullName evidence="5">Asparaginase</fullName>
    </submittedName>
</protein>
<dbReference type="AlphaFoldDB" id="A0AAD4MAR3"/>
<feature type="active site" description="Nucleophile" evidence="1">
    <location>
        <position position="210"/>
    </location>
</feature>
<evidence type="ECO:0000256" key="3">
    <source>
        <dbReference type="PIRSR" id="PIRSR600246-3"/>
    </source>
</evidence>
<feature type="region of interest" description="Disordered" evidence="4">
    <location>
        <begin position="180"/>
        <end position="199"/>
    </location>
</feature>
<dbReference type="SUPFAM" id="SSF56235">
    <property type="entry name" value="N-terminal nucleophile aminohydrolases (Ntn hydrolases)"/>
    <property type="match status" value="1"/>
</dbReference>
<dbReference type="GO" id="GO:0016787">
    <property type="term" value="F:hydrolase activity"/>
    <property type="evidence" value="ECO:0007669"/>
    <property type="project" value="InterPro"/>
</dbReference>
<dbReference type="EMBL" id="WTXG01000005">
    <property type="protein sequence ID" value="KAI0305629.1"/>
    <property type="molecule type" value="Genomic_DNA"/>
</dbReference>
<sequence>MSERKPLLSKPKHLKETKHVLVIHGGAGTILRERSSPEQQARYHAGLRAALQAGYAILSSGGEAMDAVVAAVSVMEDNPIFNSGKGAVFNSAGFNELEASLALSRPPASHSYIPASRRALALSLLTRTRNPSQLAQALYLSPANAPHPFLSGATAEDLGGLPLVDPSYFYTPTRWREHRRGLGLPEDDAPGGGDGKKGDEDLLDIMPTGTVGAVALDMRGCVAVCTSTGGRTNKLPGRIGDTPHHGAGFWAEEWPVRRWWWAPRKWGSKMRSVGVSGTGDGDYFIRQNTAATLARRMQYLDEPLHKAAQWVTEALRKEDGAGGVIALDSEGNVATPLNCPGMYRGLVREDGVPKTAIFDDEVLE</sequence>
<comment type="caution">
    <text evidence="5">The sequence shown here is derived from an EMBL/GenBank/DDBJ whole genome shotgun (WGS) entry which is preliminary data.</text>
</comment>
<evidence type="ECO:0000256" key="1">
    <source>
        <dbReference type="PIRSR" id="PIRSR600246-1"/>
    </source>
</evidence>
<evidence type="ECO:0000313" key="5">
    <source>
        <dbReference type="EMBL" id="KAI0305629.1"/>
    </source>
</evidence>
<dbReference type="PANTHER" id="PTHR10188:SF43">
    <property type="entry name" value="ASPARAGINASE (EUROFUNG)"/>
    <property type="match status" value="1"/>
</dbReference>
<accession>A0AAD4MAR3</accession>
<dbReference type="GO" id="GO:0005737">
    <property type="term" value="C:cytoplasm"/>
    <property type="evidence" value="ECO:0007669"/>
    <property type="project" value="TreeGrafter"/>
</dbReference>
<keyword evidence="6" id="KW-1185">Reference proteome</keyword>
<dbReference type="CDD" id="cd04701">
    <property type="entry name" value="Asparaginase_2"/>
    <property type="match status" value="1"/>
</dbReference>
<dbReference type="InterPro" id="IPR000246">
    <property type="entry name" value="Peptidase_T2"/>
</dbReference>
<evidence type="ECO:0000256" key="4">
    <source>
        <dbReference type="SAM" id="MobiDB-lite"/>
    </source>
</evidence>
<evidence type="ECO:0000313" key="6">
    <source>
        <dbReference type="Proteomes" id="UP001203297"/>
    </source>
</evidence>
<evidence type="ECO:0000256" key="2">
    <source>
        <dbReference type="PIRSR" id="PIRSR600246-2"/>
    </source>
</evidence>
<dbReference type="PANTHER" id="PTHR10188">
    <property type="entry name" value="L-ASPARAGINASE"/>
    <property type="match status" value="1"/>
</dbReference>